<dbReference type="EMBL" id="OU896720">
    <property type="protein sequence ID" value="CAH1153426.1"/>
    <property type="molecule type" value="Genomic_DNA"/>
</dbReference>
<feature type="transmembrane region" description="Helical" evidence="9">
    <location>
        <begin position="48"/>
        <end position="72"/>
    </location>
</feature>
<feature type="binding site" description="axial binding residue" evidence="8">
    <location>
        <position position="553"/>
    </location>
    <ligand>
        <name>heme b</name>
        <dbReference type="ChEBI" id="CHEBI:60344"/>
    </ligand>
    <ligandPart>
        <name>Fe</name>
        <dbReference type="ChEBI" id="CHEBI:18248"/>
    </ligandPart>
</feature>
<proteinExistence type="predicted"/>
<keyword evidence="6" id="KW-0560">Oxidoreductase</keyword>
<keyword evidence="9" id="KW-0812">Transmembrane</keyword>
<dbReference type="GO" id="GO:0020037">
    <property type="term" value="F:heme binding"/>
    <property type="evidence" value="ECO:0007669"/>
    <property type="project" value="InterPro"/>
</dbReference>
<dbReference type="AlphaFoldDB" id="A0A9P0GS25"/>
<dbReference type="PANTHER" id="PTHR11475:SF141">
    <property type="entry name" value="CARDINAL"/>
    <property type="match status" value="1"/>
</dbReference>
<evidence type="ECO:0000256" key="2">
    <source>
        <dbReference type="ARBA" id="ARBA00022525"/>
    </source>
</evidence>
<keyword evidence="5" id="KW-0732">Signal</keyword>
<sequence length="816" mass="93215">MLFSINVCRKVMASASERTRLLTPEESQPQYVFENSTTRERKRRVRQFQCCICAIFLTIFLVALIMTVMYSITERDLPNNATDSPTGSDSTTVNIDAATTPIPVFVLLSNIFPIGDVENKNETTNDALLWKEAIQAGQSGLEEKDKIETYVPSLQLRSPSYRHQRVVATSEKGRNLSRIGFVEEYATRHIHRKRKNNTLVEKICHKDNTTSDEYCRKSTMECNIFLMKYRTYNGTCNNLQKPLEYGASYRPFRRSLPPDYADGISEPRVSKSGDPLPSARTVSLVVHRPYYRNDPKFSVMLAVWGQFLDHDITATALSQKSNGSSISCCDPQAVSSPECFPVQLDWLDPFREYNVSCIEFVRSAPAPTCCLGPREQLNQVTPVIDGSVIYSAEEEVAKKLRNMVNGTMRVIMTADNRTLLPASEDLNDGCNREEEEKNGRYCFLTGDARANENLYLTSMHLLWVRQHNLIAYNLSRLNPHWKDEIVFQETRRIIGAQMQHITYNEFLPILLGDSLMQKFDLNPLKKGYSKTYNASLDPTIANNFAAASFRFAHSIIPGLMKLLSNYTSTPEYVQMRKMLFNPFQLYDPEVLDKTLRGAMNTTIEASDSYFTNELKSHMFEKSTEKFKEPKLCGLDLVSLNVQRGRDHGLPGYTSWRTHCKLSKPKSFDDLKNDMDSYSLYNIKAIYKDVDDIDLYTGALSEIPLEGSILGPTITCLILDQFYRIKHGDRFWYENPQKPQSFTPEQLSEIKKTTLGNVICDTSDGLHLVQRRVMERVENDDEYISCSEVDRPNLELWKENLHHVDMSDDSLTVKTAG</sequence>
<evidence type="ECO:0000256" key="7">
    <source>
        <dbReference type="ARBA" id="ARBA00023004"/>
    </source>
</evidence>
<dbReference type="Proteomes" id="UP001153737">
    <property type="component" value="Chromosome 14"/>
</dbReference>
<dbReference type="OrthoDB" id="823504at2759"/>
<keyword evidence="9" id="KW-0472">Membrane</keyword>
<dbReference type="GO" id="GO:0004601">
    <property type="term" value="F:peroxidase activity"/>
    <property type="evidence" value="ECO:0007669"/>
    <property type="project" value="UniProtKB-KW"/>
</dbReference>
<protein>
    <recommendedName>
        <fullName evidence="12">Chorion peroxidase</fullName>
    </recommendedName>
</protein>
<organism evidence="10 11">
    <name type="scientific">Phaedon cochleariae</name>
    <name type="common">Mustard beetle</name>
    <dbReference type="NCBI Taxonomy" id="80249"/>
    <lineage>
        <taxon>Eukaryota</taxon>
        <taxon>Metazoa</taxon>
        <taxon>Ecdysozoa</taxon>
        <taxon>Arthropoda</taxon>
        <taxon>Hexapoda</taxon>
        <taxon>Insecta</taxon>
        <taxon>Pterygota</taxon>
        <taxon>Neoptera</taxon>
        <taxon>Endopterygota</taxon>
        <taxon>Coleoptera</taxon>
        <taxon>Polyphaga</taxon>
        <taxon>Cucujiformia</taxon>
        <taxon>Chrysomeloidea</taxon>
        <taxon>Chrysomelidae</taxon>
        <taxon>Chrysomelinae</taxon>
        <taxon>Chrysomelini</taxon>
        <taxon>Phaedon</taxon>
    </lineage>
</organism>
<dbReference type="GO" id="GO:0046872">
    <property type="term" value="F:metal ion binding"/>
    <property type="evidence" value="ECO:0007669"/>
    <property type="project" value="UniProtKB-KW"/>
</dbReference>
<dbReference type="PRINTS" id="PR00457">
    <property type="entry name" value="ANPEROXIDASE"/>
</dbReference>
<evidence type="ECO:0000313" key="10">
    <source>
        <dbReference type="EMBL" id="CAH1153426.1"/>
    </source>
</evidence>
<evidence type="ECO:0000256" key="9">
    <source>
        <dbReference type="SAM" id="Phobius"/>
    </source>
</evidence>
<dbReference type="PROSITE" id="PS50292">
    <property type="entry name" value="PEROXIDASE_3"/>
    <property type="match status" value="1"/>
</dbReference>
<keyword evidence="7 8" id="KW-0408">Iron</keyword>
<dbReference type="Gene3D" id="1.10.640.10">
    <property type="entry name" value="Haem peroxidase domain superfamily, animal type"/>
    <property type="match status" value="1"/>
</dbReference>
<dbReference type="FunFam" id="1.10.640.10:FF:000003">
    <property type="entry name" value="chorion peroxidase"/>
    <property type="match status" value="1"/>
</dbReference>
<name>A0A9P0GS25_PHACE</name>
<dbReference type="GO" id="GO:0022412">
    <property type="term" value="P:cellular process involved in reproduction in multicellular organism"/>
    <property type="evidence" value="ECO:0007669"/>
    <property type="project" value="UniProtKB-ARBA"/>
</dbReference>
<dbReference type="SUPFAM" id="SSF48113">
    <property type="entry name" value="Heme-dependent peroxidases"/>
    <property type="match status" value="1"/>
</dbReference>
<dbReference type="InterPro" id="IPR019791">
    <property type="entry name" value="Haem_peroxidase_animal"/>
</dbReference>
<keyword evidence="8" id="KW-0479">Metal-binding</keyword>
<dbReference type="InterPro" id="IPR010255">
    <property type="entry name" value="Haem_peroxidase_sf"/>
</dbReference>
<dbReference type="GO" id="GO:0006979">
    <property type="term" value="P:response to oxidative stress"/>
    <property type="evidence" value="ECO:0007669"/>
    <property type="project" value="InterPro"/>
</dbReference>
<accession>A0A9P0GS25</accession>
<evidence type="ECO:0000256" key="6">
    <source>
        <dbReference type="ARBA" id="ARBA00023002"/>
    </source>
</evidence>
<keyword evidence="3" id="KW-0575">Peroxidase</keyword>
<gene>
    <name evidence="10" type="ORF">PHAECO_LOCUS4269</name>
</gene>
<evidence type="ECO:0000256" key="1">
    <source>
        <dbReference type="ARBA" id="ARBA00004613"/>
    </source>
</evidence>
<dbReference type="PANTHER" id="PTHR11475">
    <property type="entry name" value="OXIDASE/PEROXIDASE"/>
    <property type="match status" value="1"/>
</dbReference>
<evidence type="ECO:0000313" key="11">
    <source>
        <dbReference type="Proteomes" id="UP001153737"/>
    </source>
</evidence>
<keyword evidence="2" id="KW-0964">Secreted</keyword>
<evidence type="ECO:0000256" key="8">
    <source>
        <dbReference type="PIRSR" id="PIRSR619791-2"/>
    </source>
</evidence>
<dbReference type="Pfam" id="PF03098">
    <property type="entry name" value="An_peroxidase"/>
    <property type="match status" value="1"/>
</dbReference>
<evidence type="ECO:0000256" key="4">
    <source>
        <dbReference type="ARBA" id="ARBA00022617"/>
    </source>
</evidence>
<reference evidence="10" key="1">
    <citation type="submission" date="2022-01" db="EMBL/GenBank/DDBJ databases">
        <authorList>
            <person name="King R."/>
        </authorList>
    </citation>
    <scope>NUCLEOTIDE SEQUENCE</scope>
</reference>
<dbReference type="GO" id="GO:0005576">
    <property type="term" value="C:extracellular region"/>
    <property type="evidence" value="ECO:0007669"/>
    <property type="project" value="UniProtKB-SubCell"/>
</dbReference>
<dbReference type="InterPro" id="IPR037120">
    <property type="entry name" value="Haem_peroxidase_sf_animal"/>
</dbReference>
<keyword evidence="4 8" id="KW-0349">Heme</keyword>
<dbReference type="CDD" id="cd09823">
    <property type="entry name" value="peroxinectin_like"/>
    <property type="match status" value="1"/>
</dbReference>
<keyword evidence="11" id="KW-1185">Reference proteome</keyword>
<evidence type="ECO:0000256" key="3">
    <source>
        <dbReference type="ARBA" id="ARBA00022559"/>
    </source>
</evidence>
<evidence type="ECO:0008006" key="12">
    <source>
        <dbReference type="Google" id="ProtNLM"/>
    </source>
</evidence>
<comment type="subcellular location">
    <subcellularLocation>
        <location evidence="1">Secreted</location>
    </subcellularLocation>
</comment>
<evidence type="ECO:0000256" key="5">
    <source>
        <dbReference type="ARBA" id="ARBA00022729"/>
    </source>
</evidence>
<keyword evidence="9" id="KW-1133">Transmembrane helix</keyword>
<reference evidence="10" key="2">
    <citation type="submission" date="2022-10" db="EMBL/GenBank/DDBJ databases">
        <authorList>
            <consortium name="ENA_rothamsted_submissions"/>
            <consortium name="culmorum"/>
            <person name="King R."/>
        </authorList>
    </citation>
    <scope>NUCLEOTIDE SEQUENCE</scope>
</reference>